<dbReference type="GO" id="GO:0004842">
    <property type="term" value="F:ubiquitin-protein transferase activity"/>
    <property type="evidence" value="ECO:0007669"/>
    <property type="project" value="InterPro"/>
</dbReference>
<dbReference type="SUPFAM" id="SSF51045">
    <property type="entry name" value="WW domain"/>
    <property type="match status" value="2"/>
</dbReference>
<evidence type="ECO:0008006" key="6">
    <source>
        <dbReference type="Google" id="ProtNLM"/>
    </source>
</evidence>
<dbReference type="CDD" id="cd16655">
    <property type="entry name" value="RING-Ubox_WDSUB1-like"/>
    <property type="match status" value="1"/>
</dbReference>
<feature type="domain" description="WW" evidence="2">
    <location>
        <begin position="50"/>
        <end position="83"/>
    </location>
</feature>
<dbReference type="Gene3D" id="2.20.70.10">
    <property type="match status" value="2"/>
</dbReference>
<dbReference type="PANTHER" id="PTHR46573:SF1">
    <property type="entry name" value="WD REPEAT, SAM AND U-BOX DOMAIN-CONTAINING PROTEIN 1"/>
    <property type="match status" value="1"/>
</dbReference>
<dbReference type="AlphaFoldDB" id="A0A8J5XAL9"/>
<dbReference type="PROSITE" id="PS50020">
    <property type="entry name" value="WW_DOMAIN_2"/>
    <property type="match status" value="2"/>
</dbReference>
<evidence type="ECO:0000256" key="1">
    <source>
        <dbReference type="SAM" id="MobiDB-lite"/>
    </source>
</evidence>
<dbReference type="Pfam" id="PF00397">
    <property type="entry name" value="WW"/>
    <property type="match status" value="2"/>
</dbReference>
<dbReference type="Gene3D" id="3.30.40.10">
    <property type="entry name" value="Zinc/RING finger domain, C3HC4 (zinc finger)"/>
    <property type="match status" value="1"/>
</dbReference>
<dbReference type="PROSITE" id="PS51698">
    <property type="entry name" value="U_BOX"/>
    <property type="match status" value="1"/>
</dbReference>
<dbReference type="SMART" id="SM00456">
    <property type="entry name" value="WW"/>
    <property type="match status" value="2"/>
</dbReference>
<dbReference type="GO" id="GO:0016567">
    <property type="term" value="P:protein ubiquitination"/>
    <property type="evidence" value="ECO:0007669"/>
    <property type="project" value="InterPro"/>
</dbReference>
<reference evidence="4" key="1">
    <citation type="submission" date="2021-05" db="EMBL/GenBank/DDBJ databases">
        <title>The genome of the haptophyte Pavlova lutheri (Diacronema luteri, Pavlovales) - a model for lipid biosynthesis in eukaryotic algae.</title>
        <authorList>
            <person name="Hulatt C.J."/>
            <person name="Posewitz M.C."/>
        </authorList>
    </citation>
    <scope>NUCLEOTIDE SEQUENCE</scope>
    <source>
        <strain evidence="4">NIVA-4/92</strain>
    </source>
</reference>
<organism evidence="4 5">
    <name type="scientific">Diacronema lutheri</name>
    <name type="common">Unicellular marine alga</name>
    <name type="synonym">Monochrysis lutheri</name>
    <dbReference type="NCBI Taxonomy" id="2081491"/>
    <lineage>
        <taxon>Eukaryota</taxon>
        <taxon>Haptista</taxon>
        <taxon>Haptophyta</taxon>
        <taxon>Pavlovophyceae</taxon>
        <taxon>Pavlovales</taxon>
        <taxon>Pavlovaceae</taxon>
        <taxon>Diacronema</taxon>
    </lineage>
</organism>
<dbReference type="InterPro" id="IPR036020">
    <property type="entry name" value="WW_dom_sf"/>
</dbReference>
<sequence>MFSFLGGAPVNRRPTSVPSPAPSAPAVRMQPAQLVQPAQTTAPRYVAATYPLPPNWELAFTADRRPYYLDHTAKRTTWEPPLPVGWEERETNGRRYFVDHANRRTTWTDPRDALRLGGPTAVATAVSPAEPQRASAPCIPTAVARPVGPAIVAGLGGAGVKDWGIDPKVLEEVEIPSAYVCSISGELMRDPVMIVGSGNTYEREEIAKWLSTKSTDPLSNMVIPAKDQVLVPNVALRSAIDEFVQHIKGSRQPGAK</sequence>
<dbReference type="SMART" id="SM00504">
    <property type="entry name" value="Ubox"/>
    <property type="match status" value="1"/>
</dbReference>
<keyword evidence="5" id="KW-1185">Reference proteome</keyword>
<dbReference type="SUPFAM" id="SSF57850">
    <property type="entry name" value="RING/U-box"/>
    <property type="match status" value="1"/>
</dbReference>
<dbReference type="InterPro" id="IPR001202">
    <property type="entry name" value="WW_dom"/>
</dbReference>
<evidence type="ECO:0000313" key="4">
    <source>
        <dbReference type="EMBL" id="KAG8461926.1"/>
    </source>
</evidence>
<evidence type="ECO:0000259" key="3">
    <source>
        <dbReference type="PROSITE" id="PS51698"/>
    </source>
</evidence>
<dbReference type="PROSITE" id="PS01159">
    <property type="entry name" value="WW_DOMAIN_1"/>
    <property type="match status" value="2"/>
</dbReference>
<accession>A0A8J5XAL9</accession>
<dbReference type="InterPro" id="IPR052085">
    <property type="entry name" value="WD-SAM-U-box"/>
</dbReference>
<name>A0A8J5XAL9_DIALT</name>
<dbReference type="Proteomes" id="UP000751190">
    <property type="component" value="Unassembled WGS sequence"/>
</dbReference>
<evidence type="ECO:0000313" key="5">
    <source>
        <dbReference type="Proteomes" id="UP000751190"/>
    </source>
</evidence>
<dbReference type="CDD" id="cd00201">
    <property type="entry name" value="WW"/>
    <property type="match status" value="2"/>
</dbReference>
<feature type="region of interest" description="Disordered" evidence="1">
    <location>
        <begin position="1"/>
        <end position="35"/>
    </location>
</feature>
<feature type="domain" description="WW" evidence="2">
    <location>
        <begin position="80"/>
        <end position="112"/>
    </location>
</feature>
<feature type="domain" description="U-box" evidence="3">
    <location>
        <begin position="174"/>
        <end position="250"/>
    </location>
</feature>
<dbReference type="EMBL" id="JAGTXO010000023">
    <property type="protein sequence ID" value="KAG8461926.1"/>
    <property type="molecule type" value="Genomic_DNA"/>
</dbReference>
<comment type="caution">
    <text evidence="4">The sequence shown here is derived from an EMBL/GenBank/DDBJ whole genome shotgun (WGS) entry which is preliminary data.</text>
</comment>
<dbReference type="OrthoDB" id="2020426at2759"/>
<protein>
    <recommendedName>
        <fullName evidence="6">U-box domain-containing protein</fullName>
    </recommendedName>
</protein>
<dbReference type="Pfam" id="PF04564">
    <property type="entry name" value="U-box"/>
    <property type="match status" value="1"/>
</dbReference>
<dbReference type="InterPro" id="IPR013083">
    <property type="entry name" value="Znf_RING/FYVE/PHD"/>
</dbReference>
<proteinExistence type="predicted"/>
<dbReference type="InterPro" id="IPR003613">
    <property type="entry name" value="Ubox_domain"/>
</dbReference>
<dbReference type="PANTHER" id="PTHR46573">
    <property type="entry name" value="WD REPEAT, SAM AND U-BOX DOMAIN-CONTAINING PROTEIN 1"/>
    <property type="match status" value="1"/>
</dbReference>
<gene>
    <name evidence="4" type="ORF">KFE25_013945</name>
</gene>
<evidence type="ECO:0000259" key="2">
    <source>
        <dbReference type="PROSITE" id="PS50020"/>
    </source>
</evidence>